<dbReference type="RefSeq" id="WP_282583701.1">
    <property type="nucleotide sequence ID" value="NZ_JAMOIM010000002.1"/>
</dbReference>
<feature type="region of interest" description="Disordered" evidence="1">
    <location>
        <begin position="71"/>
        <end position="90"/>
    </location>
</feature>
<organism evidence="2 3">
    <name type="scientific">Lichenifustis flavocetrariae</name>
    <dbReference type="NCBI Taxonomy" id="2949735"/>
    <lineage>
        <taxon>Bacteria</taxon>
        <taxon>Pseudomonadati</taxon>
        <taxon>Pseudomonadota</taxon>
        <taxon>Alphaproteobacteria</taxon>
        <taxon>Hyphomicrobiales</taxon>
        <taxon>Lichenihabitantaceae</taxon>
        <taxon>Lichenifustis</taxon>
    </lineage>
</organism>
<evidence type="ECO:0000256" key="1">
    <source>
        <dbReference type="SAM" id="MobiDB-lite"/>
    </source>
</evidence>
<reference evidence="2" key="1">
    <citation type="submission" date="2022-05" db="EMBL/GenBank/DDBJ databases">
        <authorList>
            <person name="Pankratov T."/>
        </authorList>
    </citation>
    <scope>NUCLEOTIDE SEQUENCE</scope>
    <source>
        <strain evidence="2">BP6-180914</strain>
    </source>
</reference>
<sequence length="130" mass="14659">MSDRLKAMRRIMAVQAQAKRLAEWELAATERRKAAIEAARRDLDSFVEGANLAGPLGTIAIKQARRLAQREAASEQDRSRQIDAVQAAERRHRLSERVTETLATEERAAEERRLLEQLVEGLMARGAPRD</sequence>
<proteinExistence type="predicted"/>
<evidence type="ECO:0000313" key="3">
    <source>
        <dbReference type="Proteomes" id="UP001165667"/>
    </source>
</evidence>
<dbReference type="AlphaFoldDB" id="A0AA41YYV0"/>
<evidence type="ECO:0008006" key="4">
    <source>
        <dbReference type="Google" id="ProtNLM"/>
    </source>
</evidence>
<accession>A0AA41YYV0</accession>
<protein>
    <recommendedName>
        <fullName evidence="4">Flagellar FliJ protein</fullName>
    </recommendedName>
</protein>
<dbReference type="EMBL" id="JAMOIM010000002">
    <property type="protein sequence ID" value="MCW6507345.1"/>
    <property type="molecule type" value="Genomic_DNA"/>
</dbReference>
<keyword evidence="3" id="KW-1185">Reference proteome</keyword>
<feature type="compositionally biased region" description="Basic and acidic residues" evidence="1">
    <location>
        <begin position="71"/>
        <end position="81"/>
    </location>
</feature>
<evidence type="ECO:0000313" key="2">
    <source>
        <dbReference type="EMBL" id="MCW6507345.1"/>
    </source>
</evidence>
<name>A0AA41YYV0_9HYPH</name>
<gene>
    <name evidence="2" type="ORF">M8523_04845</name>
</gene>
<comment type="caution">
    <text evidence="2">The sequence shown here is derived from an EMBL/GenBank/DDBJ whole genome shotgun (WGS) entry which is preliminary data.</text>
</comment>
<dbReference type="Proteomes" id="UP001165667">
    <property type="component" value="Unassembled WGS sequence"/>
</dbReference>